<dbReference type="GO" id="GO:0030466">
    <property type="term" value="P:silent mating-type cassette heterochromatin formation"/>
    <property type="evidence" value="ECO:0007669"/>
    <property type="project" value="TreeGrafter"/>
</dbReference>
<reference evidence="3" key="1">
    <citation type="submission" date="2023-06" db="EMBL/GenBank/DDBJ databases">
        <title>Genome-scale phylogeny and comparative genomics of the fungal order Sordariales.</title>
        <authorList>
            <consortium name="Lawrence Berkeley National Laboratory"/>
            <person name="Hensen N."/>
            <person name="Bonometti L."/>
            <person name="Westerberg I."/>
            <person name="Brannstrom I.O."/>
            <person name="Guillou S."/>
            <person name="Cros-Aarteil S."/>
            <person name="Calhoun S."/>
            <person name="Haridas S."/>
            <person name="Kuo A."/>
            <person name="Mondo S."/>
            <person name="Pangilinan J."/>
            <person name="Riley R."/>
            <person name="LaButti K."/>
            <person name="Andreopoulos B."/>
            <person name="Lipzen A."/>
            <person name="Chen C."/>
            <person name="Yanf M."/>
            <person name="Daum C."/>
            <person name="Ng V."/>
            <person name="Clum A."/>
            <person name="Steindorff A."/>
            <person name="Ohm R."/>
            <person name="Martin F."/>
            <person name="Silar P."/>
            <person name="Natvig D."/>
            <person name="Lalanne C."/>
            <person name="Gautier V."/>
            <person name="Ament-velasquez S.L."/>
            <person name="Kruys A."/>
            <person name="Hutchinson M.I."/>
            <person name="Powell A.J."/>
            <person name="Barry K."/>
            <person name="Miller A.N."/>
            <person name="Grigoriev I.V."/>
            <person name="Debuchy R."/>
            <person name="Gladieux P."/>
            <person name="Thoren M.H."/>
            <person name="Johannesson H."/>
        </authorList>
    </citation>
    <scope>NUCLEOTIDE SEQUENCE</scope>
    <source>
        <strain evidence="3">SMH3187-1</strain>
    </source>
</reference>
<proteinExistence type="predicted"/>
<dbReference type="InterPro" id="IPR042403">
    <property type="entry name" value="Spt21/Ams2"/>
</dbReference>
<gene>
    <name evidence="3" type="ORF">B0T18DRAFT_46858</name>
</gene>
<evidence type="ECO:0000259" key="2">
    <source>
        <dbReference type="Pfam" id="PF25823"/>
    </source>
</evidence>
<feature type="region of interest" description="Disordered" evidence="1">
    <location>
        <begin position="679"/>
        <end position="706"/>
    </location>
</feature>
<feature type="compositionally biased region" description="Polar residues" evidence="1">
    <location>
        <begin position="1027"/>
        <end position="1036"/>
    </location>
</feature>
<keyword evidence="4" id="KW-1185">Reference proteome</keyword>
<evidence type="ECO:0000313" key="4">
    <source>
        <dbReference type="Proteomes" id="UP001172155"/>
    </source>
</evidence>
<dbReference type="GO" id="GO:0000183">
    <property type="term" value="P:rDNA heterochromatin formation"/>
    <property type="evidence" value="ECO:0007669"/>
    <property type="project" value="TreeGrafter"/>
</dbReference>
<feature type="region of interest" description="Disordered" evidence="1">
    <location>
        <begin position="747"/>
        <end position="816"/>
    </location>
</feature>
<dbReference type="Pfam" id="PF25823">
    <property type="entry name" value="Ams2-SPT21_N"/>
    <property type="match status" value="1"/>
</dbReference>
<dbReference type="InterPro" id="IPR057725">
    <property type="entry name" value="Ams2-SPT21_N"/>
</dbReference>
<dbReference type="Gene3D" id="3.30.50.10">
    <property type="entry name" value="Erythroid Transcription Factor GATA-1, subunit A"/>
    <property type="match status" value="1"/>
</dbReference>
<dbReference type="GO" id="GO:0006357">
    <property type="term" value="P:regulation of transcription by RNA polymerase II"/>
    <property type="evidence" value="ECO:0007669"/>
    <property type="project" value="TreeGrafter"/>
</dbReference>
<evidence type="ECO:0000313" key="3">
    <source>
        <dbReference type="EMBL" id="KAK0754822.1"/>
    </source>
</evidence>
<sequence length="1327" mass="142921">MATPNNGWSAPSPQPMAQQAGADEFGVQTRPMGLKVLYSFDRDNQIQCLARWPHILQVQTMPLDDRTSIGVVDLRTCLQAVAQCSPEIVNQHDTDYSIYATDFSEQDWPLVGQGMLSWGLDQHPDPQQQEQQQQQQLVTGRVTRNLMALLSNGSRETLEVKLKLTAVAKRNDFAGLDSLNLGKFVSTPGDAGSEWNSFLQSNPMLGHTGNVASMPSPALPPAQYNQSDSQNSMADQRCIDHGRREAPLPQPDHMRRDSLPPHPDHMRRDSIPSQPDHMRRDGPPPLSRGSMAPQASRPGSVPPVHEMPQTSRPLSNLIPLAAAGPQRNGSPAIAPRPGDLLNKPPVSQPSRPSSRTRTRPSTGRPRGRPRKKPAEPGSTSAAEEATDGDDGPQKKRAKVVKTEYSLIAPFGSAPDSLRVAASTSGSLRNMRPAGSARPMEAGLHLQDVPRAPTPVPGPNASLLQKQPKRRRLVEAKGPETLSEMDGNSAIQSRPSHPMSQDILMSQDAFSPAESMGQSPEAGYSPIDSPVDLGSSPPVPRTSAYIRSSPPASSPVLPSMPLPVSQVDSGFMSGGIDDIFEDDDLLQESKAENAPSLPLPNRLAQSTIENQPQAFPAHFPFHEVHPGPPELLPTTSIFKPHGKTRALNRPHLPKAPSRTLTRCQTAPALHSEPIERPEVQLARQQALDQASHPPARSEEPHPPPPADIETVLQQALNQAVGNETSGAQSSAAEMALFEPMPIPDRPVGEIGLTLPTLPTSRPASRSASQAPSAPPAAPAPTNDSPAEPVLAVAKCPESEAPDPFDDDQPRYSKNQVKKQTIKERLEAAILNGESPPFCNNCGAIETPTWRKIWVQEHKGAPPPTDKKDFSDKPGFLTTVDVLERNADGEPMAYRLVKKHLGPKEDKKNWSESVLCNPCGIWLQKFKGHRPPDRWDKDAARLGQPRRKRDNKNGNGKGKNARSKSESQMNLTSEAYFPTDPLGPPDMPDSPKATAYDGAVTNNGSQATQEYQSELLNLRSSPKHRGPGSTHSRGSGTADSPIALDDDLGATRRLLFPSPRKDGAPKVLGELTANGTQLTATGKERRSAAEGKENSTVVPERPGTPVPAEKDDLDQELFGTPPNRPSTPPAKSMSSGVFKTPTRPTPSHRPITRSISRSIRSVRTVVPQSPSGQGGFGHLLKTPSKTPRSSGALGQLLSTSKRRSPRNGQLLHAHFSLDDVFDSPFTATLNQLLSEANDFTAGSPSHGLLDVELSNLPTLNASGGGGPSALDFGHFLNSTDLPMPSSPPLAKHHSAMDFGLGTQSFHAGDIWGHFESGDVAEEMEGINLP</sequence>
<feature type="domain" description="Ams2/SPT21 N-terminal" evidence="2">
    <location>
        <begin position="27"/>
        <end position="167"/>
    </location>
</feature>
<dbReference type="SUPFAM" id="SSF57716">
    <property type="entry name" value="Glucocorticoid receptor-like (DNA-binding domain)"/>
    <property type="match status" value="1"/>
</dbReference>
<evidence type="ECO:0000256" key="1">
    <source>
        <dbReference type="SAM" id="MobiDB-lite"/>
    </source>
</evidence>
<organism evidence="3 4">
    <name type="scientific">Schizothecium vesticola</name>
    <dbReference type="NCBI Taxonomy" id="314040"/>
    <lineage>
        <taxon>Eukaryota</taxon>
        <taxon>Fungi</taxon>
        <taxon>Dikarya</taxon>
        <taxon>Ascomycota</taxon>
        <taxon>Pezizomycotina</taxon>
        <taxon>Sordariomycetes</taxon>
        <taxon>Sordariomycetidae</taxon>
        <taxon>Sordariales</taxon>
        <taxon>Schizotheciaceae</taxon>
        <taxon>Schizothecium</taxon>
    </lineage>
</organism>
<feature type="compositionally biased region" description="Low complexity" evidence="1">
    <location>
        <begin position="343"/>
        <end position="364"/>
    </location>
</feature>
<dbReference type="InterPro" id="IPR013088">
    <property type="entry name" value="Znf_NHR/GATA"/>
</dbReference>
<accession>A0AA40FBZ4</accession>
<feature type="region of interest" description="Disordered" evidence="1">
    <location>
        <begin position="206"/>
        <end position="397"/>
    </location>
</feature>
<feature type="region of interest" description="Disordered" evidence="1">
    <location>
        <begin position="1"/>
        <end position="20"/>
    </location>
</feature>
<feature type="compositionally biased region" description="Polar residues" evidence="1">
    <location>
        <begin position="223"/>
        <end position="234"/>
    </location>
</feature>
<feature type="compositionally biased region" description="Low complexity" evidence="1">
    <location>
        <begin position="757"/>
        <end position="770"/>
    </location>
</feature>
<feature type="compositionally biased region" description="Low complexity" evidence="1">
    <location>
        <begin position="1146"/>
        <end position="1165"/>
    </location>
</feature>
<protein>
    <recommendedName>
        <fullName evidence="2">Ams2/SPT21 N-terminal domain-containing protein</fullName>
    </recommendedName>
</protein>
<feature type="compositionally biased region" description="Basic and acidic residues" evidence="1">
    <location>
        <begin position="1080"/>
        <end position="1091"/>
    </location>
</feature>
<dbReference type="PANTHER" id="PTHR39147">
    <property type="entry name" value="PROTEIN SPT21"/>
    <property type="match status" value="1"/>
</dbReference>
<feature type="region of interest" description="Disordered" evidence="1">
    <location>
        <begin position="1017"/>
        <end position="1190"/>
    </location>
</feature>
<feature type="compositionally biased region" description="Basic and acidic residues" evidence="1">
    <location>
        <begin position="237"/>
        <end position="282"/>
    </location>
</feature>
<dbReference type="PANTHER" id="PTHR39147:SF1">
    <property type="entry name" value="PROTEIN SPT21"/>
    <property type="match status" value="1"/>
</dbReference>
<dbReference type="Proteomes" id="UP001172155">
    <property type="component" value="Unassembled WGS sequence"/>
</dbReference>
<feature type="region of interest" description="Disordered" evidence="1">
    <location>
        <begin position="925"/>
        <end position="998"/>
    </location>
</feature>
<feature type="compositionally biased region" description="Basic and acidic residues" evidence="1">
    <location>
        <begin position="928"/>
        <end position="938"/>
    </location>
</feature>
<dbReference type="GO" id="GO:0008270">
    <property type="term" value="F:zinc ion binding"/>
    <property type="evidence" value="ECO:0007669"/>
    <property type="project" value="InterPro"/>
</dbReference>
<dbReference type="EMBL" id="JAUKUD010000001">
    <property type="protein sequence ID" value="KAK0754822.1"/>
    <property type="molecule type" value="Genomic_DNA"/>
</dbReference>
<comment type="caution">
    <text evidence="3">The sequence shown here is derived from an EMBL/GenBank/DDBJ whole genome shotgun (WGS) entry which is preliminary data.</text>
</comment>
<name>A0AA40FBZ4_9PEZI</name>
<feature type="compositionally biased region" description="Low complexity" evidence="1">
    <location>
        <begin position="547"/>
        <end position="560"/>
    </location>
</feature>
<feature type="compositionally biased region" description="Polar residues" evidence="1">
    <location>
        <begin position="488"/>
        <end position="498"/>
    </location>
</feature>
<feature type="region of interest" description="Disordered" evidence="1">
    <location>
        <begin position="441"/>
        <end position="560"/>
    </location>
</feature>
<feature type="compositionally biased region" description="Polar residues" evidence="1">
    <location>
        <begin position="1"/>
        <end position="17"/>
    </location>
</feature>